<gene>
    <name evidence="1" type="ORF">R1flu_015281</name>
</gene>
<evidence type="ECO:0000313" key="1">
    <source>
        <dbReference type="EMBL" id="KAL2630595.1"/>
    </source>
</evidence>
<protein>
    <submittedName>
        <fullName evidence="1">Uncharacterized protein</fullName>
    </submittedName>
</protein>
<evidence type="ECO:0000313" key="2">
    <source>
        <dbReference type="Proteomes" id="UP001605036"/>
    </source>
</evidence>
<accession>A0ABD1YJA9</accession>
<organism evidence="1 2">
    <name type="scientific">Riccia fluitans</name>
    <dbReference type="NCBI Taxonomy" id="41844"/>
    <lineage>
        <taxon>Eukaryota</taxon>
        <taxon>Viridiplantae</taxon>
        <taxon>Streptophyta</taxon>
        <taxon>Embryophyta</taxon>
        <taxon>Marchantiophyta</taxon>
        <taxon>Marchantiopsida</taxon>
        <taxon>Marchantiidae</taxon>
        <taxon>Marchantiales</taxon>
        <taxon>Ricciaceae</taxon>
        <taxon>Riccia</taxon>
    </lineage>
</organism>
<sequence>MTLESHAAVFLLIQTRVARAPDVHSEALRACSGVRAIPQGLSLILRVPCRSGLARLGSNTMVRVIEREVRTGRPMHSPAHSGLLIARPCRRGAGCVGNFQVESPEHWLPRGEAIMEALEMPMKGS</sequence>
<dbReference type="AlphaFoldDB" id="A0ABD1YJA9"/>
<reference evidence="1 2" key="1">
    <citation type="submission" date="2024-09" db="EMBL/GenBank/DDBJ databases">
        <title>Chromosome-scale assembly of Riccia fluitans.</title>
        <authorList>
            <person name="Paukszto L."/>
            <person name="Sawicki J."/>
            <person name="Karawczyk K."/>
            <person name="Piernik-Szablinska J."/>
            <person name="Szczecinska M."/>
            <person name="Mazdziarz M."/>
        </authorList>
    </citation>
    <scope>NUCLEOTIDE SEQUENCE [LARGE SCALE GENOMIC DNA]</scope>
    <source>
        <strain evidence="1">Rf_01</strain>
        <tissue evidence="1">Aerial parts of the thallus</tissue>
    </source>
</reference>
<keyword evidence="2" id="KW-1185">Reference proteome</keyword>
<dbReference type="EMBL" id="JBHFFA010000004">
    <property type="protein sequence ID" value="KAL2630595.1"/>
    <property type="molecule type" value="Genomic_DNA"/>
</dbReference>
<dbReference type="Proteomes" id="UP001605036">
    <property type="component" value="Unassembled WGS sequence"/>
</dbReference>
<name>A0ABD1YJA9_9MARC</name>
<comment type="caution">
    <text evidence="1">The sequence shown here is derived from an EMBL/GenBank/DDBJ whole genome shotgun (WGS) entry which is preliminary data.</text>
</comment>
<proteinExistence type="predicted"/>